<dbReference type="Proteomes" id="UP000233551">
    <property type="component" value="Unassembled WGS sequence"/>
</dbReference>
<dbReference type="AlphaFoldDB" id="A0A2I0JFG1"/>
<evidence type="ECO:0000313" key="1">
    <source>
        <dbReference type="EMBL" id="PKI54989.1"/>
    </source>
</evidence>
<sequence>MVVDAVAALSCEAIKADVSAFNSVDSGDGFTPKDEIGVSSEMKVLLNGSKLVGAKLTGKETEGDVNGGNAQVDKKIEKKKKKVVLGKGTAVVVQVLEHDIWKSNEFRVI</sequence>
<comment type="caution">
    <text evidence="1">The sequence shown here is derived from an EMBL/GenBank/DDBJ whole genome shotgun (WGS) entry which is preliminary data.</text>
</comment>
<dbReference type="EMBL" id="PGOL01001732">
    <property type="protein sequence ID" value="PKI54989.1"/>
    <property type="molecule type" value="Genomic_DNA"/>
</dbReference>
<dbReference type="STRING" id="22663.A0A2I0JFG1"/>
<gene>
    <name evidence="1" type="ORF">CRG98_024589</name>
</gene>
<accession>A0A2I0JFG1</accession>
<name>A0A2I0JFG1_PUNGR</name>
<organism evidence="1 2">
    <name type="scientific">Punica granatum</name>
    <name type="common">Pomegranate</name>
    <dbReference type="NCBI Taxonomy" id="22663"/>
    <lineage>
        <taxon>Eukaryota</taxon>
        <taxon>Viridiplantae</taxon>
        <taxon>Streptophyta</taxon>
        <taxon>Embryophyta</taxon>
        <taxon>Tracheophyta</taxon>
        <taxon>Spermatophyta</taxon>
        <taxon>Magnoliopsida</taxon>
        <taxon>eudicotyledons</taxon>
        <taxon>Gunneridae</taxon>
        <taxon>Pentapetalae</taxon>
        <taxon>rosids</taxon>
        <taxon>malvids</taxon>
        <taxon>Myrtales</taxon>
        <taxon>Lythraceae</taxon>
        <taxon>Punica</taxon>
    </lineage>
</organism>
<protein>
    <submittedName>
        <fullName evidence="1">Uncharacterized protein</fullName>
    </submittedName>
</protein>
<proteinExistence type="predicted"/>
<evidence type="ECO:0000313" key="2">
    <source>
        <dbReference type="Proteomes" id="UP000233551"/>
    </source>
</evidence>
<keyword evidence="2" id="KW-1185">Reference proteome</keyword>
<reference evidence="1 2" key="1">
    <citation type="submission" date="2017-11" db="EMBL/GenBank/DDBJ databases">
        <title>De-novo sequencing of pomegranate (Punica granatum L.) genome.</title>
        <authorList>
            <person name="Akparov Z."/>
            <person name="Amiraslanov A."/>
            <person name="Hajiyeva S."/>
            <person name="Abbasov M."/>
            <person name="Kaur K."/>
            <person name="Hamwieh A."/>
            <person name="Solovyev V."/>
            <person name="Salamov A."/>
            <person name="Braich B."/>
            <person name="Kosarev P."/>
            <person name="Mahmoud A."/>
            <person name="Hajiyev E."/>
            <person name="Babayeva S."/>
            <person name="Izzatullayeva V."/>
            <person name="Mammadov A."/>
            <person name="Mammadov A."/>
            <person name="Sharifova S."/>
            <person name="Ojaghi J."/>
            <person name="Eynullazada K."/>
            <person name="Bayramov B."/>
            <person name="Abdulazimova A."/>
            <person name="Shahmuradov I."/>
        </authorList>
    </citation>
    <scope>NUCLEOTIDE SEQUENCE [LARGE SCALE GENOMIC DNA]</scope>
    <source>
        <strain evidence="2">cv. AG2017</strain>
        <tissue evidence="1">Leaf</tissue>
    </source>
</reference>